<accession>A0A0F9GCM7</accession>
<gene>
    <name evidence="1" type="ORF">LCGC14_1843080</name>
</gene>
<reference evidence="1" key="1">
    <citation type="journal article" date="2015" name="Nature">
        <title>Complex archaea that bridge the gap between prokaryotes and eukaryotes.</title>
        <authorList>
            <person name="Spang A."/>
            <person name="Saw J.H."/>
            <person name="Jorgensen S.L."/>
            <person name="Zaremba-Niedzwiedzka K."/>
            <person name="Martijn J."/>
            <person name="Lind A.E."/>
            <person name="van Eijk R."/>
            <person name="Schleper C."/>
            <person name="Guy L."/>
            <person name="Ettema T.J."/>
        </authorList>
    </citation>
    <scope>NUCLEOTIDE SEQUENCE</scope>
</reference>
<sequence>MTVTSLLKTELRGVAAAEIVTEFTHGAIGTNNTTPTAGDTTLGTEVFRDTADAVDNPGTGIVTASLRVLSTEANGNSIAEYGWLDAASGGNLWTRNVITAINKTSDIQLYLDTQITIQVEEV</sequence>
<organism evidence="1">
    <name type="scientific">marine sediment metagenome</name>
    <dbReference type="NCBI Taxonomy" id="412755"/>
    <lineage>
        <taxon>unclassified sequences</taxon>
        <taxon>metagenomes</taxon>
        <taxon>ecological metagenomes</taxon>
    </lineage>
</organism>
<comment type="caution">
    <text evidence="1">The sequence shown here is derived from an EMBL/GenBank/DDBJ whole genome shotgun (WGS) entry which is preliminary data.</text>
</comment>
<dbReference type="AlphaFoldDB" id="A0A0F9GCM7"/>
<proteinExistence type="predicted"/>
<protein>
    <submittedName>
        <fullName evidence="1">Uncharacterized protein</fullName>
    </submittedName>
</protein>
<evidence type="ECO:0000313" key="1">
    <source>
        <dbReference type="EMBL" id="KKL96579.1"/>
    </source>
</evidence>
<dbReference type="EMBL" id="LAZR01018396">
    <property type="protein sequence ID" value="KKL96579.1"/>
    <property type="molecule type" value="Genomic_DNA"/>
</dbReference>
<name>A0A0F9GCM7_9ZZZZ</name>